<dbReference type="PANTHER" id="PTHR42953:SF3">
    <property type="entry name" value="HIGH-AFFINITY ZINC UPTAKE SYSTEM PROTEIN ZNUA"/>
    <property type="match status" value="1"/>
</dbReference>
<evidence type="ECO:0000256" key="13">
    <source>
        <dbReference type="SAM" id="SignalP"/>
    </source>
</evidence>
<evidence type="ECO:0000256" key="2">
    <source>
        <dbReference type="ARBA" id="ARBA00011028"/>
    </source>
</evidence>
<keyword evidence="15" id="KW-1185">Reference proteome</keyword>
<dbReference type="GO" id="GO:0042597">
    <property type="term" value="C:periplasmic space"/>
    <property type="evidence" value="ECO:0007669"/>
    <property type="project" value="UniProtKB-SubCell"/>
</dbReference>
<evidence type="ECO:0000256" key="3">
    <source>
        <dbReference type="ARBA" id="ARBA00015915"/>
    </source>
</evidence>
<dbReference type="InterPro" id="IPR050492">
    <property type="entry name" value="Bact_metal-bind_prot9"/>
</dbReference>
<dbReference type="OrthoDB" id="7346865at2"/>
<name>A0A7X1ZEY8_9PROT</name>
<dbReference type="InterPro" id="IPR006127">
    <property type="entry name" value="ZnuA-like"/>
</dbReference>
<dbReference type="Proteomes" id="UP000434582">
    <property type="component" value="Unassembled WGS sequence"/>
</dbReference>
<comment type="similarity">
    <text evidence="2">Belongs to the bacterial solute-binding protein 9 family.</text>
</comment>
<evidence type="ECO:0000313" key="14">
    <source>
        <dbReference type="EMBL" id="MQX37077.1"/>
    </source>
</evidence>
<gene>
    <name evidence="14" type="primary">znuA</name>
    <name evidence="14" type="ORF">GHC57_11165</name>
</gene>
<evidence type="ECO:0000256" key="4">
    <source>
        <dbReference type="ARBA" id="ARBA00022448"/>
    </source>
</evidence>
<protein>
    <recommendedName>
        <fullName evidence="3">High-affinity zinc uptake system protein ZnuA</fullName>
    </recommendedName>
</protein>
<evidence type="ECO:0000256" key="1">
    <source>
        <dbReference type="ARBA" id="ARBA00004418"/>
    </source>
</evidence>
<dbReference type="NCBIfam" id="NF007091">
    <property type="entry name" value="PRK09545.1"/>
    <property type="match status" value="1"/>
</dbReference>
<evidence type="ECO:0000256" key="5">
    <source>
        <dbReference type="ARBA" id="ARBA00022723"/>
    </source>
</evidence>
<keyword evidence="5" id="KW-0479">Metal-binding</keyword>
<dbReference type="GO" id="GO:0006829">
    <property type="term" value="P:zinc ion transport"/>
    <property type="evidence" value="ECO:0007669"/>
    <property type="project" value="UniProtKB-KW"/>
</dbReference>
<keyword evidence="10" id="KW-0406">Ion transport</keyword>
<keyword evidence="8" id="KW-0862">Zinc</keyword>
<evidence type="ECO:0000256" key="10">
    <source>
        <dbReference type="ARBA" id="ARBA00023065"/>
    </source>
</evidence>
<evidence type="ECO:0000256" key="9">
    <source>
        <dbReference type="ARBA" id="ARBA00022906"/>
    </source>
</evidence>
<dbReference type="AlphaFoldDB" id="A0A7X1ZEY8"/>
<keyword evidence="6 13" id="KW-0732">Signal</keyword>
<comment type="caution">
    <text evidence="14">The sequence shown here is derived from an EMBL/GenBank/DDBJ whole genome shotgun (WGS) entry which is preliminary data.</text>
</comment>
<dbReference type="GO" id="GO:0046872">
    <property type="term" value="F:metal ion binding"/>
    <property type="evidence" value="ECO:0007669"/>
    <property type="project" value="UniProtKB-KW"/>
</dbReference>
<evidence type="ECO:0000256" key="6">
    <source>
        <dbReference type="ARBA" id="ARBA00022729"/>
    </source>
</evidence>
<dbReference type="PANTHER" id="PTHR42953">
    <property type="entry name" value="HIGH-AFFINITY ZINC UPTAKE SYSTEM PROTEIN ZNUA-RELATED"/>
    <property type="match status" value="1"/>
</dbReference>
<evidence type="ECO:0000256" key="12">
    <source>
        <dbReference type="SAM" id="MobiDB-lite"/>
    </source>
</evidence>
<keyword evidence="7" id="KW-0574">Periplasm</keyword>
<feature type="signal peptide" evidence="13">
    <location>
        <begin position="1"/>
        <end position="28"/>
    </location>
</feature>
<evidence type="ECO:0000256" key="7">
    <source>
        <dbReference type="ARBA" id="ARBA00022764"/>
    </source>
</evidence>
<reference evidence="14 15" key="1">
    <citation type="submission" date="2019-10" db="EMBL/GenBank/DDBJ databases">
        <title>Draft whole-genome sequence of the purple nonsulfur photosynthetic bacterium Roseospira navarrensis DSM 15114.</title>
        <authorList>
            <person name="Kyndt J.A."/>
            <person name="Meyer T.E."/>
        </authorList>
    </citation>
    <scope>NUCLEOTIDE SEQUENCE [LARGE SCALE GENOMIC DNA]</scope>
    <source>
        <strain evidence="14 15">DSM 15114</strain>
    </source>
</reference>
<keyword evidence="9" id="KW-0864">Zinc transport</keyword>
<accession>A0A7X1ZEY8</accession>
<evidence type="ECO:0000256" key="11">
    <source>
        <dbReference type="ARBA" id="ARBA00023157"/>
    </source>
</evidence>
<dbReference type="Pfam" id="PF01297">
    <property type="entry name" value="ZnuA"/>
    <property type="match status" value="1"/>
</dbReference>
<dbReference type="Gene3D" id="3.40.50.1980">
    <property type="entry name" value="Nitrogenase molybdenum iron protein domain"/>
    <property type="match status" value="2"/>
</dbReference>
<keyword evidence="4" id="KW-0813">Transport</keyword>
<dbReference type="SUPFAM" id="SSF53807">
    <property type="entry name" value="Helical backbone' metal receptor"/>
    <property type="match status" value="1"/>
</dbReference>
<keyword evidence="11" id="KW-1015">Disulfide bond</keyword>
<proteinExistence type="inferred from homology"/>
<dbReference type="InterPro" id="IPR035520">
    <property type="entry name" value="ZnuA"/>
</dbReference>
<feature type="region of interest" description="Disordered" evidence="12">
    <location>
        <begin position="121"/>
        <end position="158"/>
    </location>
</feature>
<feature type="chain" id="PRO_5030761038" description="High-affinity zinc uptake system protein ZnuA" evidence="13">
    <location>
        <begin position="29"/>
        <end position="333"/>
    </location>
</feature>
<organism evidence="14 15">
    <name type="scientific">Roseospira navarrensis</name>
    <dbReference type="NCBI Taxonomy" id="140058"/>
    <lineage>
        <taxon>Bacteria</taxon>
        <taxon>Pseudomonadati</taxon>
        <taxon>Pseudomonadota</taxon>
        <taxon>Alphaproteobacteria</taxon>
        <taxon>Rhodospirillales</taxon>
        <taxon>Rhodospirillaceae</taxon>
        <taxon>Roseospira</taxon>
    </lineage>
</organism>
<dbReference type="EMBL" id="WIVE01000032">
    <property type="protein sequence ID" value="MQX37077.1"/>
    <property type="molecule type" value="Genomic_DNA"/>
</dbReference>
<dbReference type="CDD" id="cd01019">
    <property type="entry name" value="ZnuA"/>
    <property type="match status" value="1"/>
</dbReference>
<sequence length="333" mass="34935">MQGGAGRWARRAVLALGLSMGSGGVPHAAEAPAVVGSITPIHSLVAGVMEGAGAPHLIVRGGQSPHTYSLRPSDAQALQDAALVVWVGPELETFLAAPLDSLAGDARVLTLSDVEGLTLRPVRAGGHDHGHDHGAEDPHEDEHAHEDEHGHESAQGRVDPDRADMHLWLDPVNAAAMTGAIADALAHADPDRADLYQANADRMRADLSALTDEIDAMLAPVRDRPFVVFHDAYRYFEDRFGLTSAGSITVNPGTPPGAARLAEMQDALRDTGAVCVFAEPQFEPRVVDVVTEGTDVRAGVLDPLGTDLTPGAGLYPVLLRGLAESVRDCLSGS</sequence>
<evidence type="ECO:0000256" key="8">
    <source>
        <dbReference type="ARBA" id="ARBA00022833"/>
    </source>
</evidence>
<comment type="subcellular location">
    <subcellularLocation>
        <location evidence="1">Periplasm</location>
    </subcellularLocation>
</comment>
<feature type="compositionally biased region" description="Basic and acidic residues" evidence="12">
    <location>
        <begin position="125"/>
        <end position="158"/>
    </location>
</feature>
<evidence type="ECO:0000313" key="15">
    <source>
        <dbReference type="Proteomes" id="UP000434582"/>
    </source>
</evidence>